<dbReference type="KEGG" id="niy:FQ775_17480"/>
<evidence type="ECO:0000256" key="1">
    <source>
        <dbReference type="SAM" id="MobiDB-lite"/>
    </source>
</evidence>
<name>A0A5B8L252_9HYPH</name>
<evidence type="ECO:0000313" key="2">
    <source>
        <dbReference type="EMBL" id="QDZ02026.1"/>
    </source>
</evidence>
<dbReference type="EMBL" id="CP042301">
    <property type="protein sequence ID" value="QDZ02026.1"/>
    <property type="molecule type" value="Genomic_DNA"/>
</dbReference>
<organism evidence="2 3">
    <name type="scientific">Nitratireductor mangrovi</name>
    <dbReference type="NCBI Taxonomy" id="2599600"/>
    <lineage>
        <taxon>Bacteria</taxon>
        <taxon>Pseudomonadati</taxon>
        <taxon>Pseudomonadota</taxon>
        <taxon>Alphaproteobacteria</taxon>
        <taxon>Hyphomicrobiales</taxon>
        <taxon>Phyllobacteriaceae</taxon>
        <taxon>Nitratireductor</taxon>
    </lineage>
</organism>
<reference evidence="2" key="1">
    <citation type="submission" date="2020-04" db="EMBL/GenBank/DDBJ databases">
        <title>Nitratireductor sp. nov. isolated from mangrove soil.</title>
        <authorList>
            <person name="Ye Y."/>
        </authorList>
    </citation>
    <scope>NUCLEOTIDE SEQUENCE</scope>
    <source>
        <strain evidence="2">SY7</strain>
    </source>
</reference>
<proteinExistence type="predicted"/>
<dbReference type="Proteomes" id="UP000321389">
    <property type="component" value="Chromosome"/>
</dbReference>
<dbReference type="OrthoDB" id="8030697at2"/>
<keyword evidence="3" id="KW-1185">Reference proteome</keyword>
<evidence type="ECO:0000313" key="3">
    <source>
        <dbReference type="Proteomes" id="UP000321389"/>
    </source>
</evidence>
<feature type="region of interest" description="Disordered" evidence="1">
    <location>
        <begin position="1"/>
        <end position="22"/>
    </location>
</feature>
<accession>A0A5B8L252</accession>
<dbReference type="RefSeq" id="WP_146300667.1">
    <property type="nucleotide sequence ID" value="NZ_CP042301.2"/>
</dbReference>
<dbReference type="AlphaFoldDB" id="A0A5B8L252"/>
<protein>
    <submittedName>
        <fullName evidence="2">Uncharacterized protein</fullName>
    </submittedName>
</protein>
<gene>
    <name evidence="2" type="ORF">FQ775_17480</name>
</gene>
<feature type="compositionally biased region" description="Low complexity" evidence="1">
    <location>
        <begin position="1"/>
        <end position="12"/>
    </location>
</feature>
<sequence>MSRPTQTTVRRPVPAPPRPSEARDAIREVVEAVCSELGVSARERVRRAAIEQRVLVAYKRGPRQPLDLVQAGLDG</sequence>